<proteinExistence type="inferred from homology"/>
<keyword evidence="6" id="KW-1185">Reference proteome</keyword>
<protein>
    <recommendedName>
        <fullName evidence="4">NmrA-like domain-containing protein</fullName>
    </recommendedName>
</protein>
<dbReference type="InterPro" id="IPR036291">
    <property type="entry name" value="NAD(P)-bd_dom_sf"/>
</dbReference>
<evidence type="ECO:0000313" key="6">
    <source>
        <dbReference type="Proteomes" id="UP000233524"/>
    </source>
</evidence>
<dbReference type="OrthoDB" id="300709at2759"/>
<organism evidence="5 6">
    <name type="scientific">Lomentospora prolificans</name>
    <dbReference type="NCBI Taxonomy" id="41688"/>
    <lineage>
        <taxon>Eukaryota</taxon>
        <taxon>Fungi</taxon>
        <taxon>Dikarya</taxon>
        <taxon>Ascomycota</taxon>
        <taxon>Pezizomycotina</taxon>
        <taxon>Sordariomycetes</taxon>
        <taxon>Hypocreomycetidae</taxon>
        <taxon>Microascales</taxon>
        <taxon>Microascaceae</taxon>
        <taxon>Lomentospora</taxon>
    </lineage>
</organism>
<dbReference type="Proteomes" id="UP000233524">
    <property type="component" value="Unassembled WGS sequence"/>
</dbReference>
<evidence type="ECO:0000256" key="2">
    <source>
        <dbReference type="ARBA" id="ARBA00022857"/>
    </source>
</evidence>
<comment type="similarity">
    <text evidence="1">Belongs to the NmrA-type oxidoreductase family.</text>
</comment>
<dbReference type="InterPro" id="IPR008030">
    <property type="entry name" value="NmrA-like"/>
</dbReference>
<dbReference type="GO" id="GO:0016491">
    <property type="term" value="F:oxidoreductase activity"/>
    <property type="evidence" value="ECO:0007669"/>
    <property type="project" value="UniProtKB-KW"/>
</dbReference>
<dbReference type="AlphaFoldDB" id="A0A2N3N434"/>
<feature type="domain" description="NmrA-like" evidence="4">
    <location>
        <begin position="5"/>
        <end position="259"/>
    </location>
</feature>
<name>A0A2N3N434_9PEZI</name>
<gene>
    <name evidence="5" type="ORF">jhhlp_005789</name>
</gene>
<evidence type="ECO:0000313" key="5">
    <source>
        <dbReference type="EMBL" id="PKS07189.1"/>
    </source>
</evidence>
<evidence type="ECO:0000259" key="4">
    <source>
        <dbReference type="Pfam" id="PF05368"/>
    </source>
</evidence>
<evidence type="ECO:0000256" key="3">
    <source>
        <dbReference type="ARBA" id="ARBA00023002"/>
    </source>
</evidence>
<dbReference type="GO" id="GO:0005634">
    <property type="term" value="C:nucleus"/>
    <property type="evidence" value="ECO:0007669"/>
    <property type="project" value="TreeGrafter"/>
</dbReference>
<dbReference type="VEuPathDB" id="FungiDB:jhhlp_005789"/>
<dbReference type="STRING" id="41688.A0A2N3N434"/>
<dbReference type="PANTHER" id="PTHR42748">
    <property type="entry name" value="NITROGEN METABOLITE REPRESSION PROTEIN NMRA FAMILY MEMBER"/>
    <property type="match status" value="1"/>
</dbReference>
<reference evidence="5 6" key="1">
    <citation type="journal article" date="2017" name="G3 (Bethesda)">
        <title>First Draft Genome Sequence of the Pathogenic Fungus Lomentospora prolificans (Formerly Scedosporium prolificans).</title>
        <authorList>
            <person name="Luo R."/>
            <person name="Zimin A."/>
            <person name="Workman R."/>
            <person name="Fan Y."/>
            <person name="Pertea G."/>
            <person name="Grossman N."/>
            <person name="Wear M.P."/>
            <person name="Jia B."/>
            <person name="Miller H."/>
            <person name="Casadevall A."/>
            <person name="Timp W."/>
            <person name="Zhang S.X."/>
            <person name="Salzberg S.L."/>
        </authorList>
    </citation>
    <scope>NUCLEOTIDE SEQUENCE [LARGE SCALE GENOMIC DNA]</scope>
    <source>
        <strain evidence="5 6">JHH-5317</strain>
    </source>
</reference>
<dbReference type="Gene3D" id="3.90.25.10">
    <property type="entry name" value="UDP-galactose 4-epimerase, domain 1"/>
    <property type="match status" value="1"/>
</dbReference>
<dbReference type="Pfam" id="PF05368">
    <property type="entry name" value="NmrA"/>
    <property type="match status" value="1"/>
</dbReference>
<dbReference type="PANTHER" id="PTHR42748:SF30">
    <property type="entry name" value="NMRA-LIKE DOMAIN-CONTAINING PROTEIN"/>
    <property type="match status" value="1"/>
</dbReference>
<dbReference type="InterPro" id="IPR051164">
    <property type="entry name" value="NmrA-like_oxidored"/>
</dbReference>
<evidence type="ECO:0000256" key="1">
    <source>
        <dbReference type="ARBA" id="ARBA00006328"/>
    </source>
</evidence>
<accession>A0A2N3N434</accession>
<sequence length="309" mass="33285">MTPTQVFVCGATGTQGGATAKHLLAAGVKVHTVTRNPSSEKAKALEALGIKVFPGDYDDIQSLNPALAGCDAIFLNFFPDLKDLTHEARQGKAVIAAAKEAGVKHAAYASFMSHDELPASEVWKEVSLAGPFFEAKDEIFNAMVDAGFDTWTRLQPGKFMGDFIAPGVPMFPDLGVSGIWNSVIRPDDQIRLVNPDDIGIVSAAALLDPEKYNSQKVDIFSDLVTPVQLVEAIAKVSGKKVGIKFYTAEEIKELSNNPFIVAQLLTRYTGADISLETAKKWGSKCQSFEDFLNKNKALVDSTFANVPSA</sequence>
<dbReference type="InParanoid" id="A0A2N3N434"/>
<keyword evidence="2" id="KW-0521">NADP</keyword>
<comment type="caution">
    <text evidence="5">The sequence shown here is derived from an EMBL/GenBank/DDBJ whole genome shotgun (WGS) entry which is preliminary data.</text>
</comment>
<dbReference type="Gene3D" id="3.40.50.720">
    <property type="entry name" value="NAD(P)-binding Rossmann-like Domain"/>
    <property type="match status" value="1"/>
</dbReference>
<dbReference type="SUPFAM" id="SSF51735">
    <property type="entry name" value="NAD(P)-binding Rossmann-fold domains"/>
    <property type="match status" value="1"/>
</dbReference>
<keyword evidence="3" id="KW-0560">Oxidoreductase</keyword>
<dbReference type="EMBL" id="NLAX01000701">
    <property type="protein sequence ID" value="PKS07189.1"/>
    <property type="molecule type" value="Genomic_DNA"/>
</dbReference>